<accession>A0A0C2M3H8</accession>
<dbReference type="EMBL" id="JWZT01005323">
    <property type="protein sequence ID" value="KII61575.1"/>
    <property type="molecule type" value="Genomic_DNA"/>
</dbReference>
<organism evidence="2 3">
    <name type="scientific">Thelohanellus kitauei</name>
    <name type="common">Myxosporean</name>
    <dbReference type="NCBI Taxonomy" id="669202"/>
    <lineage>
        <taxon>Eukaryota</taxon>
        <taxon>Metazoa</taxon>
        <taxon>Cnidaria</taxon>
        <taxon>Myxozoa</taxon>
        <taxon>Myxosporea</taxon>
        <taxon>Bivalvulida</taxon>
        <taxon>Platysporina</taxon>
        <taxon>Myxobolidae</taxon>
        <taxon>Thelohanellus</taxon>
    </lineage>
</organism>
<keyword evidence="3" id="KW-1185">Reference proteome</keyword>
<gene>
    <name evidence="2" type="ORF">RF11_08072</name>
</gene>
<sequence length="389" mass="44313">MVGNQSERYFQQICYLSHSELQDIIEDEYPKFEYISCPSMERINHTYGSSGCRNLEQAAPPTNMGNILANNLNSLYQNIENPNQFYYISPSNHHVPYHINQYQDSQANNGIDFTSPHQISQNYSLIQSGYVMNQMELQNFYHQHIQQHALQQNVSTQPNDQYNYERQEGAPEYIGNNIVNSNYIINPTIYNCPHLYRSNGTKTNMVDCNEPYHKASNSDAFDTHTSHIGAQASTVQPNVATTVRCLPLPPVTTSNTELPDIISNQRSVHPLITESSAVTRSRTSDKKEIKTSPSMTDEGISDDEIKTIPKNSKLLQEKQNNQNIIDEEFDYSVPINFNGGSAELKVCMKLCMCHKSNEEQIENSFITKKANLKDLSKPVFQKRLKPPDT</sequence>
<evidence type="ECO:0000256" key="1">
    <source>
        <dbReference type="SAM" id="MobiDB-lite"/>
    </source>
</evidence>
<dbReference type="AlphaFoldDB" id="A0A0C2M3H8"/>
<proteinExistence type="predicted"/>
<reference evidence="2 3" key="1">
    <citation type="journal article" date="2014" name="Genome Biol. Evol.">
        <title>The genome of the myxosporean Thelohanellus kitauei shows adaptations to nutrient acquisition within its fish host.</title>
        <authorList>
            <person name="Yang Y."/>
            <person name="Xiong J."/>
            <person name="Zhou Z."/>
            <person name="Huo F."/>
            <person name="Miao W."/>
            <person name="Ran C."/>
            <person name="Liu Y."/>
            <person name="Zhang J."/>
            <person name="Feng J."/>
            <person name="Wang M."/>
            <person name="Wang M."/>
            <person name="Wang L."/>
            <person name="Yao B."/>
        </authorList>
    </citation>
    <scope>NUCLEOTIDE SEQUENCE [LARGE SCALE GENOMIC DNA]</scope>
    <source>
        <strain evidence="2">Wuqing</strain>
    </source>
</reference>
<feature type="region of interest" description="Disordered" evidence="1">
    <location>
        <begin position="272"/>
        <end position="302"/>
    </location>
</feature>
<evidence type="ECO:0000313" key="2">
    <source>
        <dbReference type="EMBL" id="KII61575.1"/>
    </source>
</evidence>
<protein>
    <submittedName>
        <fullName evidence="2">Uncharacterized protein</fullName>
    </submittedName>
</protein>
<evidence type="ECO:0000313" key="3">
    <source>
        <dbReference type="Proteomes" id="UP000031668"/>
    </source>
</evidence>
<name>A0A0C2M3H8_THEKT</name>
<dbReference type="Proteomes" id="UP000031668">
    <property type="component" value="Unassembled WGS sequence"/>
</dbReference>
<comment type="caution">
    <text evidence="2">The sequence shown here is derived from an EMBL/GenBank/DDBJ whole genome shotgun (WGS) entry which is preliminary data.</text>
</comment>
<feature type="compositionally biased region" description="Polar residues" evidence="1">
    <location>
        <begin position="272"/>
        <end position="281"/>
    </location>
</feature>